<proteinExistence type="predicted"/>
<protein>
    <submittedName>
        <fullName evidence="1">Uncharacterized protein</fullName>
    </submittedName>
</protein>
<evidence type="ECO:0000313" key="1">
    <source>
        <dbReference type="EMBL" id="GAA3984842.1"/>
    </source>
</evidence>
<organism evidence="1 2">
    <name type="scientific">Hymenobacter antarcticus</name>
    <dbReference type="NCBI Taxonomy" id="486270"/>
    <lineage>
        <taxon>Bacteria</taxon>
        <taxon>Pseudomonadati</taxon>
        <taxon>Bacteroidota</taxon>
        <taxon>Cytophagia</taxon>
        <taxon>Cytophagales</taxon>
        <taxon>Hymenobacteraceae</taxon>
        <taxon>Hymenobacter</taxon>
    </lineage>
</organism>
<dbReference type="EMBL" id="BAABDI010000026">
    <property type="protein sequence ID" value="GAA3984842.1"/>
    <property type="molecule type" value="Genomic_DNA"/>
</dbReference>
<dbReference type="PROSITE" id="PS51257">
    <property type="entry name" value="PROKAR_LIPOPROTEIN"/>
    <property type="match status" value="1"/>
</dbReference>
<reference evidence="2" key="1">
    <citation type="journal article" date="2019" name="Int. J. Syst. Evol. Microbiol.">
        <title>The Global Catalogue of Microorganisms (GCM) 10K type strain sequencing project: providing services to taxonomists for standard genome sequencing and annotation.</title>
        <authorList>
            <consortium name="The Broad Institute Genomics Platform"/>
            <consortium name="The Broad Institute Genome Sequencing Center for Infectious Disease"/>
            <person name="Wu L."/>
            <person name="Ma J."/>
        </authorList>
    </citation>
    <scope>NUCLEOTIDE SEQUENCE [LARGE SCALE GENOMIC DNA]</scope>
    <source>
        <strain evidence="2">JCM 17217</strain>
    </source>
</reference>
<dbReference type="Proteomes" id="UP001501556">
    <property type="component" value="Unassembled WGS sequence"/>
</dbReference>
<sequence>MFAARSGQRVKYAKLAPLRSESGAVHPPLLGGCGLRHGRLLGEALLLGSLRGAGNGQQRALLRGQRLLGGLLHRLALLAFL</sequence>
<name>A0ABP7QMQ9_9BACT</name>
<gene>
    <name evidence="1" type="ORF">GCM10022407_32270</name>
</gene>
<comment type="caution">
    <text evidence="1">The sequence shown here is derived from an EMBL/GenBank/DDBJ whole genome shotgun (WGS) entry which is preliminary data.</text>
</comment>
<evidence type="ECO:0000313" key="2">
    <source>
        <dbReference type="Proteomes" id="UP001501556"/>
    </source>
</evidence>
<keyword evidence="2" id="KW-1185">Reference proteome</keyword>
<accession>A0ABP7QMQ9</accession>